<dbReference type="Pfam" id="PF00400">
    <property type="entry name" value="WD40"/>
    <property type="match status" value="5"/>
</dbReference>
<feature type="compositionally biased region" description="Basic and acidic residues" evidence="8">
    <location>
        <begin position="312"/>
        <end position="324"/>
    </location>
</feature>
<feature type="compositionally biased region" description="Low complexity" evidence="8">
    <location>
        <begin position="325"/>
        <end position="343"/>
    </location>
</feature>
<evidence type="ECO:0000313" key="11">
    <source>
        <dbReference type="RefSeq" id="XP_030639587.1"/>
    </source>
</evidence>
<evidence type="ECO:0000256" key="4">
    <source>
        <dbReference type="ARBA" id="ARBA00022737"/>
    </source>
</evidence>
<dbReference type="PANTHER" id="PTHR10814">
    <property type="entry name" value="TRANSDUCIN-LIKE ENHANCER PROTEIN"/>
    <property type="match status" value="1"/>
</dbReference>
<keyword evidence="10" id="KW-1185">Reference proteome</keyword>
<dbReference type="PROSITE" id="PS50294">
    <property type="entry name" value="WD_REPEATS_REGION"/>
    <property type="match status" value="1"/>
</dbReference>
<dbReference type="SUPFAM" id="SSF50978">
    <property type="entry name" value="WD40 repeat-like"/>
    <property type="match status" value="1"/>
</dbReference>
<dbReference type="GO" id="GO:0005667">
    <property type="term" value="C:transcription regulator complex"/>
    <property type="evidence" value="ECO:0007669"/>
    <property type="project" value="TreeGrafter"/>
</dbReference>
<dbReference type="GO" id="GO:0090090">
    <property type="term" value="P:negative regulation of canonical Wnt signaling pathway"/>
    <property type="evidence" value="ECO:0007669"/>
    <property type="project" value="TreeGrafter"/>
</dbReference>
<dbReference type="InterPro" id="IPR005617">
    <property type="entry name" value="Groucho/TLE_N"/>
</dbReference>
<dbReference type="InterPro" id="IPR019775">
    <property type="entry name" value="WD40_repeat_CS"/>
</dbReference>
<dbReference type="InParanoid" id="A0A6J2W6D4"/>
<name>A0A6J2W6D4_CHACN</name>
<dbReference type="OrthoDB" id="2624652at2759"/>
<dbReference type="InterPro" id="IPR009146">
    <property type="entry name" value="Groucho_enhance"/>
</dbReference>
<dbReference type="CDD" id="cd00200">
    <property type="entry name" value="WD40"/>
    <property type="match status" value="1"/>
</dbReference>
<dbReference type="Pfam" id="PF03920">
    <property type="entry name" value="TLE_N"/>
    <property type="match status" value="1"/>
</dbReference>
<feature type="compositionally biased region" description="Basic and acidic residues" evidence="8">
    <location>
        <begin position="344"/>
        <end position="354"/>
    </location>
</feature>
<feature type="repeat" description="WD" evidence="7">
    <location>
        <begin position="658"/>
        <end position="699"/>
    </location>
</feature>
<dbReference type="PROSITE" id="PS00678">
    <property type="entry name" value="WD_REPEATS_1"/>
    <property type="match status" value="1"/>
</dbReference>
<dbReference type="GeneID" id="115820238"/>
<dbReference type="GO" id="GO:0005634">
    <property type="term" value="C:nucleus"/>
    <property type="evidence" value="ECO:0007669"/>
    <property type="project" value="UniProtKB-SubCell"/>
</dbReference>
<comment type="subcellular location">
    <subcellularLocation>
        <location evidence="1">Nucleus</location>
    </subcellularLocation>
</comment>
<proteinExistence type="inferred from homology"/>
<evidence type="ECO:0000256" key="3">
    <source>
        <dbReference type="ARBA" id="ARBA00022574"/>
    </source>
</evidence>
<evidence type="ECO:0000256" key="2">
    <source>
        <dbReference type="ARBA" id="ARBA00005969"/>
    </source>
</evidence>
<organism evidence="10 11">
    <name type="scientific">Chanos chanos</name>
    <name type="common">Milkfish</name>
    <name type="synonym">Mugil chanos</name>
    <dbReference type="NCBI Taxonomy" id="29144"/>
    <lineage>
        <taxon>Eukaryota</taxon>
        <taxon>Metazoa</taxon>
        <taxon>Chordata</taxon>
        <taxon>Craniata</taxon>
        <taxon>Vertebrata</taxon>
        <taxon>Euteleostomi</taxon>
        <taxon>Actinopterygii</taxon>
        <taxon>Neopterygii</taxon>
        <taxon>Teleostei</taxon>
        <taxon>Ostariophysi</taxon>
        <taxon>Gonorynchiformes</taxon>
        <taxon>Chanidae</taxon>
        <taxon>Chanos</taxon>
    </lineage>
</organism>
<feature type="compositionally biased region" description="Low complexity" evidence="8">
    <location>
        <begin position="300"/>
        <end position="310"/>
    </location>
</feature>
<feature type="compositionally biased region" description="Polar residues" evidence="8">
    <location>
        <begin position="364"/>
        <end position="373"/>
    </location>
</feature>
<keyword evidence="4" id="KW-0677">Repeat</keyword>
<dbReference type="CTD" id="565013"/>
<feature type="region of interest" description="Disordered" evidence="8">
    <location>
        <begin position="245"/>
        <end position="394"/>
    </location>
</feature>
<evidence type="ECO:0000313" key="10">
    <source>
        <dbReference type="Proteomes" id="UP000504632"/>
    </source>
</evidence>
<dbReference type="AlphaFoldDB" id="A0A6J2W6D4"/>
<feature type="domain" description="Groucho/TLE N-terminal Q-rich" evidence="9">
    <location>
        <begin position="38"/>
        <end position="162"/>
    </location>
</feature>
<dbReference type="FunCoup" id="A0A6J2W6D4">
    <property type="interactions" value="395"/>
</dbReference>
<evidence type="ECO:0000256" key="5">
    <source>
        <dbReference type="ARBA" id="ARBA00023242"/>
    </source>
</evidence>
<accession>A0A6J2W6D4</accession>
<feature type="repeat" description="WD" evidence="7">
    <location>
        <begin position="616"/>
        <end position="657"/>
    </location>
</feature>
<feature type="region of interest" description="Disordered" evidence="8">
    <location>
        <begin position="149"/>
        <end position="176"/>
    </location>
</feature>
<dbReference type="FunFam" id="2.130.10.10:FF:000001">
    <property type="entry name" value="transducin-like enhancer protein 3 isoform X1"/>
    <property type="match status" value="1"/>
</dbReference>
<sequence length="816" mass="86485">MFPQNRPPAPLQPPPGSSASAAAAAAAAAAASGTAQSLKLTYPETLDRIKEEFQFLQTQYHSLKLECEKLATEKTEIQRHYVMYYEMSYGLNIEMHKQTEIAKRLNVICAQLIPFLSQEHQQQVVQAMERAKQVTMGELNASIGVRGLPPLPPPQQLQAQHLSQHGAQGLPVAPHPSGLPHPGLALGGGSGLLALSGALGAQLAAKDERAHLEAAAAAAAAAAEHHRGTCMDHARSRLPPVLYADREAGPSSLSNGDKGRPDYLSNGKKRKADEKEFMTDYGSDADKSDDNLVVDEDPSSPRSVQSYSSRENGLDKLPPSRKDVPPQASPTSLASSSSAASPSRSKEPPTREKSSTPVLKPGTPMSQDSSTPGPSGPPQFRPIPGKPGVDPLALGLRNPLAVQGAYPPGAFGLPPPGVNGELAGAAAAAAGYGAGLHLVSPQINGSAAAAAAAAAAGYGRSPVVGYESPHPHMRVPGLPASLQAAASGKPAYSFHVSADGQMQPVPFPPDALLGPGIPRHARQIHTLSHGEVVCAVTISTSTRHVYTGGKGCVKVWDISQPGSKSPIAQLDCLNRDNYIRSCKLLSDGRTLIVGGEASTLSIWDLATPTPRIKAELTSSAPACYALAISPDNKVCFSCCSDGNIVVWDLHNQTLVRQFQGHTDGASCIDISNDGTKLWTGGLDNTVRCWDLREGRQLQQHDFTSQIFSLGYCPTGEWLAVGMESSNVEVLHVSKPDKYQLHLHESCVLSLKFAYCGKWFVSTGKDNLLNAWRTPYGSSIFQSKESSSVLSCDISPDDQFIVTGSGDKKATVYEVMY</sequence>
<comment type="function">
    <text evidence="6">Transcriptional corepressor that binds to a number of transcription factors. Inhibits the transcriptional activation mediated by CTNNB1 and TCF family members in Wnt signaling. The effects of full-length TLE family members may be modulated by association with dominant-negative AES.</text>
</comment>
<protein>
    <submittedName>
        <fullName evidence="11">Transducin-like enhancer protein 2a isoform X1</fullName>
    </submittedName>
</protein>
<dbReference type="Proteomes" id="UP000504632">
    <property type="component" value="Chromosome 9"/>
</dbReference>
<gene>
    <name evidence="11" type="primary">tle2a</name>
</gene>
<evidence type="ECO:0000256" key="6">
    <source>
        <dbReference type="ARBA" id="ARBA00045617"/>
    </source>
</evidence>
<comment type="similarity">
    <text evidence="2">Belongs to the WD repeat Groucho/TLE family.</text>
</comment>
<evidence type="ECO:0000259" key="9">
    <source>
        <dbReference type="Pfam" id="PF03920"/>
    </source>
</evidence>
<dbReference type="SMART" id="SM00320">
    <property type="entry name" value="WD40"/>
    <property type="match status" value="7"/>
</dbReference>
<dbReference type="InterPro" id="IPR036322">
    <property type="entry name" value="WD40_repeat_dom_sf"/>
</dbReference>
<dbReference type="InterPro" id="IPR001680">
    <property type="entry name" value="WD40_rpt"/>
</dbReference>
<feature type="compositionally biased region" description="Low complexity" evidence="8">
    <location>
        <begin position="156"/>
        <end position="168"/>
    </location>
</feature>
<dbReference type="Gene3D" id="2.130.10.10">
    <property type="entry name" value="YVTN repeat-like/Quinoprotein amine dehydrogenase"/>
    <property type="match status" value="1"/>
</dbReference>
<evidence type="ECO:0000256" key="8">
    <source>
        <dbReference type="SAM" id="MobiDB-lite"/>
    </source>
</evidence>
<feature type="compositionally biased region" description="Basic and acidic residues" evidence="8">
    <location>
        <begin position="271"/>
        <end position="290"/>
    </location>
</feature>
<evidence type="ECO:0000256" key="1">
    <source>
        <dbReference type="ARBA" id="ARBA00004123"/>
    </source>
</evidence>
<reference evidence="11" key="1">
    <citation type="submission" date="2025-08" db="UniProtKB">
        <authorList>
            <consortium name="RefSeq"/>
        </authorList>
    </citation>
    <scope>IDENTIFICATION</scope>
</reference>
<dbReference type="GO" id="GO:0003714">
    <property type="term" value="F:transcription corepressor activity"/>
    <property type="evidence" value="ECO:0007669"/>
    <property type="project" value="TreeGrafter"/>
</dbReference>
<dbReference type="PRINTS" id="PR01850">
    <property type="entry name" value="GROUCHOFAMLY"/>
</dbReference>
<keyword evidence="3 7" id="KW-0853">WD repeat</keyword>
<dbReference type="InterPro" id="IPR015943">
    <property type="entry name" value="WD40/YVTN_repeat-like_dom_sf"/>
</dbReference>
<feature type="compositionally biased region" description="Pro residues" evidence="8">
    <location>
        <begin position="374"/>
        <end position="385"/>
    </location>
</feature>
<keyword evidence="5" id="KW-0539">Nucleus</keyword>
<evidence type="ECO:0000256" key="7">
    <source>
        <dbReference type="PROSITE-ProRule" id="PRU00221"/>
    </source>
</evidence>
<dbReference type="RefSeq" id="XP_030639587.1">
    <property type="nucleotide sequence ID" value="XM_030783727.1"/>
</dbReference>
<dbReference type="PANTHER" id="PTHR10814:SF33">
    <property type="entry name" value="TRANSDUCIN-LIKE ENHANCER PROTEIN 7"/>
    <property type="match status" value="1"/>
</dbReference>
<dbReference type="PROSITE" id="PS50082">
    <property type="entry name" value="WD_REPEATS_2"/>
    <property type="match status" value="2"/>
</dbReference>